<keyword evidence="3" id="KW-1185">Reference proteome</keyword>
<dbReference type="AlphaFoldDB" id="A0A6G0XU78"/>
<dbReference type="VEuPathDB" id="FungiDB:AeMF1_000795"/>
<name>A0A6G0XU78_9STRA</name>
<comment type="caution">
    <text evidence="2">The sequence shown here is derived from an EMBL/GenBank/DDBJ whole genome shotgun (WGS) entry which is preliminary data.</text>
</comment>
<evidence type="ECO:0000313" key="2">
    <source>
        <dbReference type="EMBL" id="KAF0743982.1"/>
    </source>
</evidence>
<dbReference type="Proteomes" id="UP000481153">
    <property type="component" value="Unassembled WGS sequence"/>
</dbReference>
<evidence type="ECO:0008006" key="4">
    <source>
        <dbReference type="Google" id="ProtNLM"/>
    </source>
</evidence>
<accession>A0A6G0XU78</accession>
<evidence type="ECO:0000313" key="3">
    <source>
        <dbReference type="Proteomes" id="UP000481153"/>
    </source>
</evidence>
<gene>
    <name evidence="2" type="ORF">Ae201684_001622</name>
</gene>
<sequence>MSNLWKSESADDWERVFAKYDEVCASLEGNLQELEKWYQNELPALVQQQGHITQPQLSKLMQWKLSKGKWRPRLQSFVDGLPKKDVQDLSRKAFAACKKKAYKEAITEISSLKGVGPATASAVIAAFDPTVPFMGDEALNALSGVIGARQYTLPHFMRFLDALQAKAKVLSSSNEAWTAQRVQLCLWLEVALSSSSPASKKKRPASKSASTATETSTKRARKSNV</sequence>
<feature type="region of interest" description="Disordered" evidence="1">
    <location>
        <begin position="193"/>
        <end position="225"/>
    </location>
</feature>
<protein>
    <recommendedName>
        <fullName evidence="4">HhH-GPD domain-containing protein</fullName>
    </recommendedName>
</protein>
<organism evidence="2 3">
    <name type="scientific">Aphanomyces euteiches</name>
    <dbReference type="NCBI Taxonomy" id="100861"/>
    <lineage>
        <taxon>Eukaryota</taxon>
        <taxon>Sar</taxon>
        <taxon>Stramenopiles</taxon>
        <taxon>Oomycota</taxon>
        <taxon>Saprolegniomycetes</taxon>
        <taxon>Saprolegniales</taxon>
        <taxon>Verrucalvaceae</taxon>
        <taxon>Aphanomyces</taxon>
    </lineage>
</organism>
<reference evidence="2 3" key="1">
    <citation type="submission" date="2019-07" db="EMBL/GenBank/DDBJ databases">
        <title>Genomics analysis of Aphanomyces spp. identifies a new class of oomycete effector associated with host adaptation.</title>
        <authorList>
            <person name="Gaulin E."/>
        </authorList>
    </citation>
    <scope>NUCLEOTIDE SEQUENCE [LARGE SCALE GENOMIC DNA]</scope>
    <source>
        <strain evidence="2 3">ATCC 201684</strain>
    </source>
</reference>
<evidence type="ECO:0000256" key="1">
    <source>
        <dbReference type="SAM" id="MobiDB-lite"/>
    </source>
</evidence>
<feature type="compositionally biased region" description="Low complexity" evidence="1">
    <location>
        <begin position="206"/>
        <end position="215"/>
    </location>
</feature>
<dbReference type="EMBL" id="VJMJ01000012">
    <property type="protein sequence ID" value="KAF0743982.1"/>
    <property type="molecule type" value="Genomic_DNA"/>
</dbReference>
<dbReference type="PANTHER" id="PTHR21521:SF0">
    <property type="entry name" value="AMUN, ISOFORM A"/>
    <property type="match status" value="1"/>
</dbReference>
<dbReference type="PANTHER" id="PTHR21521">
    <property type="entry name" value="AMUN, ISOFORM A"/>
    <property type="match status" value="1"/>
</dbReference>
<proteinExistence type="predicted"/>